<reference evidence="2 3" key="1">
    <citation type="submission" date="2023-01" db="EMBL/GenBank/DDBJ databases">
        <title>Analysis of 21 Apiospora genomes using comparative genomics revels a genus with tremendous synthesis potential of carbohydrate active enzymes and secondary metabolites.</title>
        <authorList>
            <person name="Sorensen T."/>
        </authorList>
    </citation>
    <scope>NUCLEOTIDE SEQUENCE [LARGE SCALE GENOMIC DNA]</scope>
    <source>
        <strain evidence="2 3">CBS 83171</strain>
    </source>
</reference>
<accession>A0ABR1TPQ3</accession>
<evidence type="ECO:0000256" key="1">
    <source>
        <dbReference type="SAM" id="MobiDB-lite"/>
    </source>
</evidence>
<organism evidence="2 3">
    <name type="scientific">Apiospora saccharicola</name>
    <dbReference type="NCBI Taxonomy" id="335842"/>
    <lineage>
        <taxon>Eukaryota</taxon>
        <taxon>Fungi</taxon>
        <taxon>Dikarya</taxon>
        <taxon>Ascomycota</taxon>
        <taxon>Pezizomycotina</taxon>
        <taxon>Sordariomycetes</taxon>
        <taxon>Xylariomycetidae</taxon>
        <taxon>Amphisphaeriales</taxon>
        <taxon>Apiosporaceae</taxon>
        <taxon>Apiospora</taxon>
    </lineage>
</organism>
<dbReference type="EMBL" id="JAQQWM010000009">
    <property type="protein sequence ID" value="KAK8047643.1"/>
    <property type="molecule type" value="Genomic_DNA"/>
</dbReference>
<feature type="compositionally biased region" description="Basic and acidic residues" evidence="1">
    <location>
        <begin position="78"/>
        <end position="109"/>
    </location>
</feature>
<evidence type="ECO:0000313" key="2">
    <source>
        <dbReference type="EMBL" id="KAK8047643.1"/>
    </source>
</evidence>
<evidence type="ECO:0000313" key="3">
    <source>
        <dbReference type="Proteomes" id="UP001446871"/>
    </source>
</evidence>
<comment type="caution">
    <text evidence="2">The sequence shown here is derived from an EMBL/GenBank/DDBJ whole genome shotgun (WGS) entry which is preliminary data.</text>
</comment>
<feature type="region of interest" description="Disordered" evidence="1">
    <location>
        <begin position="21"/>
        <end position="40"/>
    </location>
</feature>
<protein>
    <submittedName>
        <fullName evidence="2">Uncharacterized protein</fullName>
    </submittedName>
</protein>
<feature type="compositionally biased region" description="Basic and acidic residues" evidence="1">
    <location>
        <begin position="59"/>
        <end position="70"/>
    </location>
</feature>
<keyword evidence="3" id="KW-1185">Reference proteome</keyword>
<gene>
    <name evidence="2" type="ORF">PG996_015707</name>
</gene>
<feature type="region of interest" description="Disordered" evidence="1">
    <location>
        <begin position="55"/>
        <end position="109"/>
    </location>
</feature>
<name>A0ABR1TPQ3_9PEZI</name>
<dbReference type="Proteomes" id="UP001446871">
    <property type="component" value="Unassembled WGS sequence"/>
</dbReference>
<sequence>MSSRTADGQVTGSSDYKEILDKKAFEARHPNAGQPEPTLLEKVTEKVTEYIPAAAKVLGTDKKEAEEKSPAPETARGPPERPHHDVNIEEFVREQHRSKEGKDGQIIDA</sequence>
<proteinExistence type="predicted"/>